<gene>
    <name evidence="1" type="ORF">FH603_3792</name>
</gene>
<dbReference type="Proteomes" id="UP000700732">
    <property type="component" value="Unassembled WGS sequence"/>
</dbReference>
<organism evidence="1 2">
    <name type="scientific">Spirosoma utsteinense</name>
    <dbReference type="NCBI Taxonomy" id="2585773"/>
    <lineage>
        <taxon>Bacteria</taxon>
        <taxon>Pseudomonadati</taxon>
        <taxon>Bacteroidota</taxon>
        <taxon>Cytophagia</taxon>
        <taxon>Cytophagales</taxon>
        <taxon>Cytophagaceae</taxon>
        <taxon>Spirosoma</taxon>
    </lineage>
</organism>
<dbReference type="RefSeq" id="WP_186739086.1">
    <property type="nucleotide sequence ID" value="NZ_VFIA01000024.1"/>
</dbReference>
<accession>A0ABR6W9M8</accession>
<comment type="caution">
    <text evidence="1">The sequence shown here is derived from an EMBL/GenBank/DDBJ whole genome shotgun (WGS) entry which is preliminary data.</text>
</comment>
<dbReference type="SUPFAM" id="SSF56281">
    <property type="entry name" value="Metallo-hydrolase/oxidoreductase"/>
    <property type="match status" value="1"/>
</dbReference>
<keyword evidence="2" id="KW-1185">Reference proteome</keyword>
<dbReference type="InterPro" id="IPR036866">
    <property type="entry name" value="RibonucZ/Hydroxyglut_hydro"/>
</dbReference>
<protein>
    <submittedName>
        <fullName evidence="1">Glyoxylase-like metal-dependent hydrolase (Beta-lactamase superfamily II)</fullName>
    </submittedName>
</protein>
<dbReference type="EMBL" id="VFIA01000024">
    <property type="protein sequence ID" value="MBC3793274.1"/>
    <property type="molecule type" value="Genomic_DNA"/>
</dbReference>
<evidence type="ECO:0000313" key="2">
    <source>
        <dbReference type="Proteomes" id="UP000700732"/>
    </source>
</evidence>
<name>A0ABR6W9M8_9BACT</name>
<proteinExistence type="predicted"/>
<evidence type="ECO:0000313" key="1">
    <source>
        <dbReference type="EMBL" id="MBC3793274.1"/>
    </source>
</evidence>
<reference evidence="1 2" key="1">
    <citation type="submission" date="2019-06" db="EMBL/GenBank/DDBJ databases">
        <title>Spirosoma utsteinense sp. nov. isolated from Antarctic ice-free soils.</title>
        <authorList>
            <person name="Tahon G."/>
        </authorList>
    </citation>
    <scope>NUCLEOTIDE SEQUENCE [LARGE SCALE GENOMIC DNA]</scope>
    <source>
        <strain evidence="1 2">LMG 31447</strain>
    </source>
</reference>
<sequence>MYPLLWLFLPWLTLPAPSTGPLSQQPLQACWTRQVKPIQNRYLRFSYNEQRYELEHSAEPWQQTPYEAKGVFWVNAANFRQTDTLYHLIRKKTYLDKTQASPQALLLLKPGEDKVAPVTRAMLEEQPIQTARYSPVSLIDYCYRQRIALDRKQSTADQACYTTTINQTIVSLFIRRADGLLTHLTTLQADELLGDVRSTITYHDYIPLGSSLQPTRTTIDKVNGKLHDQVQLSLGTLTAEAPHLIDTPANFQLQTADTPEPTAQVEKYNNHVYFINLPHTDDKVMMVEFANFLLVAEAPLTSRNGELIIREARRIAPTKPIRYFVFGHHHPHYLGGIRPFVHKGATILCSPGNEAYVKYLIEAPHQLQPDSLALDPKALKLEGVGTHRTITDGLLTLEIYLIGRQSAHTNDYLIYYFPGEQLLFEDDSVWIARTGAPAKASARQVGLYEAIEQLGLPVRTIIQSWPVSDYGVKTVIPFADLKASMPVK</sequence>
<dbReference type="Gene3D" id="3.60.15.10">
    <property type="entry name" value="Ribonuclease Z/Hydroxyacylglutathione hydrolase-like"/>
    <property type="match status" value="1"/>
</dbReference>